<comment type="catalytic activity">
    <reaction evidence="9">
        <text>feruloyl-polysaccharide + H2O = ferulate + polysaccharide.</text>
        <dbReference type="EC" id="3.1.1.73"/>
    </reaction>
</comment>
<dbReference type="GeneID" id="54555576"/>
<dbReference type="PANTHER" id="PTHR33938:SF15">
    <property type="entry name" value="FERULOYL ESTERASE B-RELATED"/>
    <property type="match status" value="1"/>
</dbReference>
<dbReference type="OrthoDB" id="3039123at2759"/>
<evidence type="ECO:0000256" key="8">
    <source>
        <dbReference type="ARBA" id="ARBA00023157"/>
    </source>
</evidence>
<dbReference type="Proteomes" id="UP000800097">
    <property type="component" value="Unassembled WGS sequence"/>
</dbReference>
<proteinExistence type="inferred from homology"/>
<evidence type="ECO:0000313" key="11">
    <source>
        <dbReference type="EMBL" id="KAF2275753.1"/>
    </source>
</evidence>
<dbReference type="GO" id="GO:0046872">
    <property type="term" value="F:metal ion binding"/>
    <property type="evidence" value="ECO:0007669"/>
    <property type="project" value="UniProtKB-KW"/>
</dbReference>
<dbReference type="Pfam" id="PF07519">
    <property type="entry name" value="Tannase"/>
    <property type="match status" value="1"/>
</dbReference>
<evidence type="ECO:0000256" key="9">
    <source>
        <dbReference type="ARBA" id="ARBA00034075"/>
    </source>
</evidence>
<keyword evidence="3" id="KW-0119">Carbohydrate metabolism</keyword>
<dbReference type="InterPro" id="IPR029058">
    <property type="entry name" value="AB_hydrolase_fold"/>
</dbReference>
<keyword evidence="6 10" id="KW-0378">Hydrolase</keyword>
<dbReference type="GO" id="GO:0030600">
    <property type="term" value="F:feruloyl esterase activity"/>
    <property type="evidence" value="ECO:0007669"/>
    <property type="project" value="UniProtKB-EC"/>
</dbReference>
<name>A0A6A6JI40_WESOR</name>
<evidence type="ECO:0000313" key="12">
    <source>
        <dbReference type="Proteomes" id="UP000800097"/>
    </source>
</evidence>
<organism evidence="11 12">
    <name type="scientific">Westerdykella ornata</name>
    <dbReference type="NCBI Taxonomy" id="318751"/>
    <lineage>
        <taxon>Eukaryota</taxon>
        <taxon>Fungi</taxon>
        <taxon>Dikarya</taxon>
        <taxon>Ascomycota</taxon>
        <taxon>Pezizomycotina</taxon>
        <taxon>Dothideomycetes</taxon>
        <taxon>Pleosporomycetidae</taxon>
        <taxon>Pleosporales</taxon>
        <taxon>Sporormiaceae</taxon>
        <taxon>Westerdykella</taxon>
    </lineage>
</organism>
<keyword evidence="8" id="KW-1015">Disulfide bond</keyword>
<keyword evidence="3" id="KW-0624">Polysaccharide degradation</keyword>
<dbReference type="Gene3D" id="3.40.50.1820">
    <property type="entry name" value="alpha/beta hydrolase"/>
    <property type="match status" value="1"/>
</dbReference>
<evidence type="ECO:0000256" key="6">
    <source>
        <dbReference type="ARBA" id="ARBA00022801"/>
    </source>
</evidence>
<dbReference type="AlphaFoldDB" id="A0A6A6JI40"/>
<reference evidence="11" key="1">
    <citation type="journal article" date="2020" name="Stud. Mycol.">
        <title>101 Dothideomycetes genomes: a test case for predicting lifestyles and emergence of pathogens.</title>
        <authorList>
            <person name="Haridas S."/>
            <person name="Albert R."/>
            <person name="Binder M."/>
            <person name="Bloem J."/>
            <person name="Labutti K."/>
            <person name="Salamov A."/>
            <person name="Andreopoulos B."/>
            <person name="Baker S."/>
            <person name="Barry K."/>
            <person name="Bills G."/>
            <person name="Bluhm B."/>
            <person name="Cannon C."/>
            <person name="Castanera R."/>
            <person name="Culley D."/>
            <person name="Daum C."/>
            <person name="Ezra D."/>
            <person name="Gonzalez J."/>
            <person name="Henrissat B."/>
            <person name="Kuo A."/>
            <person name="Liang C."/>
            <person name="Lipzen A."/>
            <person name="Lutzoni F."/>
            <person name="Magnuson J."/>
            <person name="Mondo S."/>
            <person name="Nolan M."/>
            <person name="Ohm R."/>
            <person name="Pangilinan J."/>
            <person name="Park H.-J."/>
            <person name="Ramirez L."/>
            <person name="Alfaro M."/>
            <person name="Sun H."/>
            <person name="Tritt A."/>
            <person name="Yoshinaga Y."/>
            <person name="Zwiers L.-H."/>
            <person name="Turgeon B."/>
            <person name="Goodwin S."/>
            <person name="Spatafora J."/>
            <person name="Crous P."/>
            <person name="Grigoriev I."/>
        </authorList>
    </citation>
    <scope>NUCLEOTIDE SEQUENCE</scope>
    <source>
        <strain evidence="11">CBS 379.55</strain>
    </source>
</reference>
<keyword evidence="4" id="KW-0479">Metal-binding</keyword>
<keyword evidence="2" id="KW-0719">Serine esterase</keyword>
<evidence type="ECO:0000256" key="2">
    <source>
        <dbReference type="ARBA" id="ARBA00022487"/>
    </source>
</evidence>
<sequence>MKHASSVEQLCGRLWTPHVVIKCAQPISHLNEDYNASARESSFPSRCASLPQNLNLKDYPGATVTIAKYLPANSTIDHAAEGRNATCIAMFDAPPLPVNICRLQLRVPTSHSSGVIMEAWLPENWSGRFLSTGNGGLAGCIQYSDIAYATKYGFAAVGTDNGHPGTSPGAFYHQPEVLRDFVWRALYTGVVVGKEITRQFYGKRHAKSYYFGCSTGGRQGFKAVQDHPELFDGVVAGAPAIEFTGTLGWATAMMATLWNPASEEYLSEQDWQQVTKEVVRQCDGKDGVKDGIIEAVQNCKPDLLNLKCRVDNQSEWCLSEVKFEGLKRVYGPLVDQGMIRYPGLTPGAEAATQAGWKLFRDLNTISEWIRFVVKEDEHYNVVPTTQDAVDILRTNPFNIRTFETDISKFRKRGGKVLHWHGQVDELLPIGTSDRYYDLVAQTLKASPNELDSFYRYFRISGMNHCAGGPGGWAIGQAWGTSASDHPNDNVLLSIVDWVEKGKAPGFIRGTKWLNDDPAQGVVFTRKHCKYPDVNRYFGTGNGTDEDGWRCVRNGHGTH</sequence>
<keyword evidence="12" id="KW-1185">Reference proteome</keyword>
<dbReference type="GO" id="GO:0045493">
    <property type="term" value="P:xylan catabolic process"/>
    <property type="evidence" value="ECO:0007669"/>
    <property type="project" value="UniProtKB-KW"/>
</dbReference>
<evidence type="ECO:0000256" key="3">
    <source>
        <dbReference type="ARBA" id="ARBA00022651"/>
    </source>
</evidence>
<dbReference type="InterPro" id="IPR011118">
    <property type="entry name" value="Tannase/feruloyl_esterase"/>
</dbReference>
<evidence type="ECO:0000256" key="1">
    <source>
        <dbReference type="ARBA" id="ARBA00006249"/>
    </source>
</evidence>
<comment type="similarity">
    <text evidence="1 10">Belongs to the tannase family.</text>
</comment>
<evidence type="ECO:0000256" key="4">
    <source>
        <dbReference type="ARBA" id="ARBA00022723"/>
    </source>
</evidence>
<gene>
    <name evidence="11" type="ORF">EI97DRAFT_494639</name>
</gene>
<dbReference type="EMBL" id="ML986496">
    <property type="protein sequence ID" value="KAF2275753.1"/>
    <property type="molecule type" value="Genomic_DNA"/>
</dbReference>
<dbReference type="RefSeq" id="XP_033653292.1">
    <property type="nucleotide sequence ID" value="XM_033802401.1"/>
</dbReference>
<dbReference type="SUPFAM" id="SSF53474">
    <property type="entry name" value="alpha/beta-Hydrolases"/>
    <property type="match status" value="1"/>
</dbReference>
<protein>
    <recommendedName>
        <fullName evidence="10">Carboxylic ester hydrolase</fullName>
        <ecNumber evidence="10">3.1.1.-</ecNumber>
    </recommendedName>
</protein>
<accession>A0A6A6JI40</accession>
<dbReference type="EC" id="3.1.1.-" evidence="10"/>
<dbReference type="PANTHER" id="PTHR33938">
    <property type="entry name" value="FERULOYL ESTERASE B-RELATED"/>
    <property type="match status" value="1"/>
</dbReference>
<evidence type="ECO:0000256" key="7">
    <source>
        <dbReference type="ARBA" id="ARBA00022837"/>
    </source>
</evidence>
<keyword evidence="7" id="KW-0106">Calcium</keyword>
<evidence type="ECO:0000256" key="10">
    <source>
        <dbReference type="RuleBase" id="RU361238"/>
    </source>
</evidence>
<keyword evidence="3" id="KW-0858">Xylan degradation</keyword>
<keyword evidence="5" id="KW-0732">Signal</keyword>
<evidence type="ECO:0000256" key="5">
    <source>
        <dbReference type="ARBA" id="ARBA00022729"/>
    </source>
</evidence>